<feature type="domain" description="WYL" evidence="1">
    <location>
        <begin position="134"/>
        <end position="203"/>
    </location>
</feature>
<gene>
    <name evidence="3" type="ORF">AERO8C_50198</name>
</gene>
<dbReference type="InterPro" id="IPR059019">
    <property type="entry name" value="WHD_CapW"/>
</dbReference>
<dbReference type="InterPro" id="IPR026881">
    <property type="entry name" value="WYL_dom"/>
</dbReference>
<dbReference type="Pfam" id="PF26109">
    <property type="entry name" value="WHD_BrxR"/>
    <property type="match status" value="1"/>
</dbReference>
<sequence length="306" mass="35005">MNEFHDVSLEVLAEATSLSQAERLAYIDLKIRYLGEIARADIMSEFKIASAAASKDLNLYRELKPHNSEIDTKSKRTILKEESYTPLVKISAHTALNLIQHGFCRGELMTKNPMLSVETIDPAYQPNRLKEEQVSTVTKAINKNCGIKCTYGSKSGDHHCRTLFPTALFMDRKNWYFRAYDRNDENPDKSAFKNFKLSRIFNVSLAANLAPKIHERMSSDIDWNTELTFIVKFKDGLPQQDIDEISREFCISDRVHSITCKAALALYVKENWKIDLTGSNNNHSLYYFDLLNADSVKRVKSISSLF</sequence>
<dbReference type="PROSITE" id="PS52050">
    <property type="entry name" value="WYL"/>
    <property type="match status" value="1"/>
</dbReference>
<dbReference type="AlphaFoldDB" id="A0A653L8S9"/>
<dbReference type="Proteomes" id="UP000439123">
    <property type="component" value="Unassembled WGS sequence"/>
</dbReference>
<dbReference type="RefSeq" id="WP_159157667.1">
    <property type="nucleotide sequence ID" value="NZ_LR732798.1"/>
</dbReference>
<dbReference type="EMBL" id="CABWLC010000018">
    <property type="protein sequence ID" value="VXA87453.1"/>
    <property type="molecule type" value="Genomic_DNA"/>
</dbReference>
<dbReference type="InterPro" id="IPR016634">
    <property type="entry name" value="CapW-like"/>
</dbReference>
<reference evidence="3 4" key="1">
    <citation type="submission" date="2019-10" db="EMBL/GenBank/DDBJ databases">
        <authorList>
            <person name="Karimi E."/>
        </authorList>
    </citation>
    <scope>NUCLEOTIDE SEQUENCE [LARGE SCALE GENOMIC DNA]</scope>
    <source>
        <strain evidence="3">Aeromonas sp. 8C</strain>
    </source>
</reference>
<name>A0A653L8S9_AERVE</name>
<evidence type="ECO:0000259" key="1">
    <source>
        <dbReference type="Pfam" id="PF13280"/>
    </source>
</evidence>
<dbReference type="Pfam" id="PF13280">
    <property type="entry name" value="WYL"/>
    <property type="match status" value="1"/>
</dbReference>
<organism evidence="3 4">
    <name type="scientific">Aeromonas veronii</name>
    <dbReference type="NCBI Taxonomy" id="654"/>
    <lineage>
        <taxon>Bacteria</taxon>
        <taxon>Pseudomonadati</taxon>
        <taxon>Pseudomonadota</taxon>
        <taxon>Gammaproteobacteria</taxon>
        <taxon>Aeromonadales</taxon>
        <taxon>Aeromonadaceae</taxon>
        <taxon>Aeromonas</taxon>
    </lineage>
</organism>
<dbReference type="PIRSF" id="PIRSF015558">
    <property type="entry name" value="Txn_reg_DeoR_prd"/>
    <property type="match status" value="1"/>
</dbReference>
<evidence type="ECO:0000313" key="4">
    <source>
        <dbReference type="Proteomes" id="UP000439123"/>
    </source>
</evidence>
<evidence type="ECO:0000259" key="2">
    <source>
        <dbReference type="Pfam" id="PF26109"/>
    </source>
</evidence>
<protein>
    <submittedName>
        <fullName evidence="3">Uncharacterized protein</fullName>
    </submittedName>
</protein>
<proteinExistence type="predicted"/>
<accession>A0A653L8S9</accession>
<evidence type="ECO:0000313" key="3">
    <source>
        <dbReference type="EMBL" id="VXA87453.1"/>
    </source>
</evidence>
<feature type="domain" description="DNA-binding transcriptional repressor CapW winged helix-turn-helix" evidence="2">
    <location>
        <begin position="20"/>
        <end position="92"/>
    </location>
</feature>